<reference evidence="1 2" key="1">
    <citation type="submission" date="2024-09" db="EMBL/GenBank/DDBJ databases">
        <authorList>
            <person name="Sun Q."/>
            <person name="Mori K."/>
        </authorList>
    </citation>
    <scope>NUCLEOTIDE SEQUENCE [LARGE SCALE GENOMIC DNA]</scope>
    <source>
        <strain evidence="1 2">KCTC 23315</strain>
    </source>
</reference>
<evidence type="ECO:0000313" key="1">
    <source>
        <dbReference type="EMBL" id="MFC0048300.1"/>
    </source>
</evidence>
<dbReference type="RefSeq" id="WP_208931155.1">
    <property type="nucleotide sequence ID" value="NZ_JBHLXP010000001.1"/>
</dbReference>
<keyword evidence="2" id="KW-1185">Reference proteome</keyword>
<evidence type="ECO:0000313" key="2">
    <source>
        <dbReference type="Proteomes" id="UP001589813"/>
    </source>
</evidence>
<comment type="caution">
    <text evidence="1">The sequence shown here is derived from an EMBL/GenBank/DDBJ whole genome shotgun (WGS) entry which is preliminary data.</text>
</comment>
<proteinExistence type="predicted"/>
<gene>
    <name evidence="1" type="ORF">ACFFJP_08365</name>
</gene>
<protein>
    <submittedName>
        <fullName evidence="1">Uncharacterized protein</fullName>
    </submittedName>
</protein>
<name>A0ABV6BBR9_9GAMM</name>
<dbReference type="EMBL" id="JBHLXP010000001">
    <property type="protein sequence ID" value="MFC0048300.1"/>
    <property type="molecule type" value="Genomic_DNA"/>
</dbReference>
<organism evidence="1 2">
    <name type="scientific">Rheinheimera tilapiae</name>
    <dbReference type="NCBI Taxonomy" id="875043"/>
    <lineage>
        <taxon>Bacteria</taxon>
        <taxon>Pseudomonadati</taxon>
        <taxon>Pseudomonadota</taxon>
        <taxon>Gammaproteobacteria</taxon>
        <taxon>Chromatiales</taxon>
        <taxon>Chromatiaceae</taxon>
        <taxon>Rheinheimera</taxon>
    </lineage>
</organism>
<sequence length="62" mass="7344">MTSEFVKKIHLETAQRYQAQGYNRDALISHFRKVALDADEINELLDALEQQPWAEQPFRARR</sequence>
<accession>A0ABV6BBR9</accession>
<dbReference type="Proteomes" id="UP001589813">
    <property type="component" value="Unassembled WGS sequence"/>
</dbReference>